<comment type="caution">
    <text evidence="2">The sequence shown here is derived from an EMBL/GenBank/DDBJ whole genome shotgun (WGS) entry which is preliminary data.</text>
</comment>
<sequence length="214" mass="23491">MDNGLAGRSVYAFGDSIVYGHVYPRSFVDIVTDQHGMTLTKFARNGATIGADPHASGGQIRAQVEEATAVAPDFVLFDGGTNDAQSIFRNQRYDVGTYAGELEKTLETMKGKWPTARIVYVAAHKLGSRDWDTQMALREVTLRACHQWDVAIADVFGETTFDTRDDAQRAEYTFDDLVNGFPGKNGSGTHPNMAGITTFYVPVVSARLEQMSPR</sequence>
<reference evidence="2 3" key="1">
    <citation type="submission" date="2019-06" db="EMBL/GenBank/DDBJ databases">
        <title>Whole genome shotgun sequence of Streptomyces spinoverrucosus NBRC 14228.</title>
        <authorList>
            <person name="Hosoyama A."/>
            <person name="Uohara A."/>
            <person name="Ohji S."/>
            <person name="Ichikawa N."/>
        </authorList>
    </citation>
    <scope>NUCLEOTIDE SEQUENCE [LARGE SCALE GENOMIC DNA]</scope>
    <source>
        <strain evidence="2 3">NBRC 14228</strain>
    </source>
</reference>
<feature type="domain" description="SGNH hydrolase-type esterase" evidence="1">
    <location>
        <begin position="12"/>
        <end position="195"/>
    </location>
</feature>
<dbReference type="InterPro" id="IPR013830">
    <property type="entry name" value="SGNH_hydro"/>
</dbReference>
<dbReference type="InterPro" id="IPR036514">
    <property type="entry name" value="SGNH_hydro_sf"/>
</dbReference>
<gene>
    <name evidence="2" type="ORF">SSP24_76290</name>
</gene>
<proteinExistence type="predicted"/>
<dbReference type="Pfam" id="PF13472">
    <property type="entry name" value="Lipase_GDSL_2"/>
    <property type="match status" value="1"/>
</dbReference>
<evidence type="ECO:0000259" key="1">
    <source>
        <dbReference type="Pfam" id="PF13472"/>
    </source>
</evidence>
<dbReference type="EMBL" id="BJND01000088">
    <property type="protein sequence ID" value="GEC09974.1"/>
    <property type="molecule type" value="Genomic_DNA"/>
</dbReference>
<name>A0A4Y3VSN3_9ACTN</name>
<dbReference type="Gene3D" id="3.40.50.1110">
    <property type="entry name" value="SGNH hydrolase"/>
    <property type="match status" value="1"/>
</dbReference>
<dbReference type="CDD" id="cd00229">
    <property type="entry name" value="SGNH_hydrolase"/>
    <property type="match status" value="1"/>
</dbReference>
<evidence type="ECO:0000313" key="3">
    <source>
        <dbReference type="Proteomes" id="UP000317881"/>
    </source>
</evidence>
<organism evidence="2 3">
    <name type="scientific">Streptomyces spinoverrucosus</name>
    <dbReference type="NCBI Taxonomy" id="284043"/>
    <lineage>
        <taxon>Bacteria</taxon>
        <taxon>Bacillati</taxon>
        <taxon>Actinomycetota</taxon>
        <taxon>Actinomycetes</taxon>
        <taxon>Kitasatosporales</taxon>
        <taxon>Streptomycetaceae</taxon>
        <taxon>Streptomyces</taxon>
    </lineage>
</organism>
<accession>A0A4Y3VSN3</accession>
<dbReference type="AlphaFoldDB" id="A0A4Y3VSN3"/>
<dbReference type="SUPFAM" id="SSF52266">
    <property type="entry name" value="SGNH hydrolase"/>
    <property type="match status" value="1"/>
</dbReference>
<dbReference type="Proteomes" id="UP000317881">
    <property type="component" value="Unassembled WGS sequence"/>
</dbReference>
<dbReference type="RefSeq" id="WP_167529818.1">
    <property type="nucleotide sequence ID" value="NZ_BJND01000088.1"/>
</dbReference>
<protein>
    <recommendedName>
        <fullName evidence="1">SGNH hydrolase-type esterase domain-containing protein</fullName>
    </recommendedName>
</protein>
<evidence type="ECO:0000313" key="2">
    <source>
        <dbReference type="EMBL" id="GEC09974.1"/>
    </source>
</evidence>
<keyword evidence="3" id="KW-1185">Reference proteome</keyword>